<evidence type="ECO:0000256" key="1">
    <source>
        <dbReference type="ARBA" id="ARBA00004370"/>
    </source>
</evidence>
<comment type="caution">
    <text evidence="4">The sequence shown here is derived from an EMBL/GenBank/DDBJ whole genome shotgun (WGS) entry which is preliminary data.</text>
</comment>
<proteinExistence type="predicted"/>
<evidence type="ECO:0000256" key="3">
    <source>
        <dbReference type="SAM" id="Phobius"/>
    </source>
</evidence>
<dbReference type="AlphaFoldDB" id="A0AAE1JPI6"/>
<keyword evidence="3" id="KW-0812">Transmembrane</keyword>
<keyword evidence="3" id="KW-1133">Transmembrane helix</keyword>
<comment type="subcellular location">
    <subcellularLocation>
        <location evidence="1">Membrane</location>
    </subcellularLocation>
</comment>
<evidence type="ECO:0000313" key="5">
    <source>
        <dbReference type="Proteomes" id="UP001293593"/>
    </source>
</evidence>
<dbReference type="Proteomes" id="UP001293593">
    <property type="component" value="Unassembled WGS sequence"/>
</dbReference>
<evidence type="ECO:0000256" key="2">
    <source>
        <dbReference type="ARBA" id="ARBA00023136"/>
    </source>
</evidence>
<evidence type="ECO:0008006" key="6">
    <source>
        <dbReference type="Google" id="ProtNLM"/>
    </source>
</evidence>
<accession>A0AAE1JPI6</accession>
<feature type="transmembrane region" description="Helical" evidence="3">
    <location>
        <begin position="21"/>
        <end position="43"/>
    </location>
</feature>
<dbReference type="PANTHER" id="PTHR31234">
    <property type="entry name" value="LATE EMBRYOGENESIS ABUNDANT (LEA) HYDROXYPROLINE-RICH GLYCOPROTEIN FAMILY"/>
    <property type="match status" value="1"/>
</dbReference>
<reference evidence="4" key="1">
    <citation type="submission" date="2023-10" db="EMBL/GenBank/DDBJ databases">
        <title>Chromosome-level genome of the transformable northern wattle, Acacia crassicarpa.</title>
        <authorList>
            <person name="Massaro I."/>
            <person name="Sinha N.R."/>
            <person name="Poethig S."/>
            <person name="Leichty A.R."/>
        </authorList>
    </citation>
    <scope>NUCLEOTIDE SEQUENCE</scope>
    <source>
        <strain evidence="4">Acra3RX</strain>
        <tissue evidence="4">Leaf</tissue>
    </source>
</reference>
<sequence>MEGDGGTRRSRTRMSACVPKITLCVVLLFVLMTCVISIAWFVINPQEPSIRVTSLTVSSFSVSDSELRGTYEMGINISNTNKKIDMFLSELAVSMSYHDVEIARGTAPEKKVISLERTKDMNLKVHVVMKVDSSELERKKKKKVFTNAVEEWRRRVVNFNVRMEVLVRFEAGNWPPESKLFSLNCGDVVVVSKDAGNPVGIGGEHDCDIS</sequence>
<protein>
    <recommendedName>
        <fullName evidence="6">Late embryogenesis abundant protein LEA-2 subgroup domain-containing protein</fullName>
    </recommendedName>
</protein>
<dbReference type="PANTHER" id="PTHR31234:SF2">
    <property type="entry name" value="OS05G0199100 PROTEIN"/>
    <property type="match status" value="1"/>
</dbReference>
<dbReference type="SUPFAM" id="SSF117070">
    <property type="entry name" value="LEA14-like"/>
    <property type="match status" value="1"/>
</dbReference>
<dbReference type="GO" id="GO:0098542">
    <property type="term" value="P:defense response to other organism"/>
    <property type="evidence" value="ECO:0007669"/>
    <property type="project" value="InterPro"/>
</dbReference>
<dbReference type="Gene3D" id="2.60.40.1820">
    <property type="match status" value="1"/>
</dbReference>
<name>A0AAE1JPI6_9FABA</name>
<dbReference type="EMBL" id="JAWXYG010000013">
    <property type="protein sequence ID" value="KAK4255290.1"/>
    <property type="molecule type" value="Genomic_DNA"/>
</dbReference>
<organism evidence="4 5">
    <name type="scientific">Acacia crassicarpa</name>
    <name type="common">northern wattle</name>
    <dbReference type="NCBI Taxonomy" id="499986"/>
    <lineage>
        <taxon>Eukaryota</taxon>
        <taxon>Viridiplantae</taxon>
        <taxon>Streptophyta</taxon>
        <taxon>Embryophyta</taxon>
        <taxon>Tracheophyta</taxon>
        <taxon>Spermatophyta</taxon>
        <taxon>Magnoliopsida</taxon>
        <taxon>eudicotyledons</taxon>
        <taxon>Gunneridae</taxon>
        <taxon>Pentapetalae</taxon>
        <taxon>rosids</taxon>
        <taxon>fabids</taxon>
        <taxon>Fabales</taxon>
        <taxon>Fabaceae</taxon>
        <taxon>Caesalpinioideae</taxon>
        <taxon>mimosoid clade</taxon>
        <taxon>Acacieae</taxon>
        <taxon>Acacia</taxon>
    </lineage>
</organism>
<dbReference type="InterPro" id="IPR044839">
    <property type="entry name" value="NDR1-like"/>
</dbReference>
<keyword evidence="5" id="KW-1185">Reference proteome</keyword>
<keyword evidence="2 3" id="KW-0472">Membrane</keyword>
<dbReference type="GO" id="GO:0005886">
    <property type="term" value="C:plasma membrane"/>
    <property type="evidence" value="ECO:0007669"/>
    <property type="project" value="TreeGrafter"/>
</dbReference>
<evidence type="ECO:0000313" key="4">
    <source>
        <dbReference type="EMBL" id="KAK4255290.1"/>
    </source>
</evidence>
<gene>
    <name evidence="4" type="ORF">QN277_008305</name>
</gene>